<evidence type="ECO:0000313" key="1">
    <source>
        <dbReference type="EMBL" id="QIG58256.1"/>
    </source>
</evidence>
<dbReference type="GeneID" id="64766586"/>
<organism evidence="1 2">
    <name type="scientific">Gordonia phage Skog</name>
    <dbReference type="NCBI Taxonomy" id="2704033"/>
    <lineage>
        <taxon>Viruses</taxon>
        <taxon>Duplodnaviria</taxon>
        <taxon>Heunggongvirae</taxon>
        <taxon>Uroviricota</taxon>
        <taxon>Caudoviricetes</taxon>
        <taxon>Skogvirus</taxon>
        <taxon>Skogvirus Skog</taxon>
    </lineage>
</organism>
<evidence type="ECO:0000313" key="2">
    <source>
        <dbReference type="Proteomes" id="UP000503093"/>
    </source>
</evidence>
<proteinExistence type="predicted"/>
<dbReference type="KEGG" id="vg:64766586"/>
<dbReference type="Proteomes" id="UP000503093">
    <property type="component" value="Segment"/>
</dbReference>
<keyword evidence="2" id="KW-1185">Reference proteome</keyword>
<reference evidence="1 2" key="1">
    <citation type="submission" date="2020-01" db="EMBL/GenBank/DDBJ databases">
        <authorList>
            <person name="Alvaro L.E."/>
            <person name="Baker K.N."/>
            <person name="Baxter I.S."/>
            <person name="Brown M.R."/>
            <person name="Driscoll K.D."/>
            <person name="Elrubaie J.M."/>
            <person name="Feith S.L."/>
            <person name="Indihar D.F."/>
            <person name="Knoch V.T."/>
            <person name="Koirtyohann K.M."/>
            <person name="Kratz M.A."/>
            <person name="Lear A.H."/>
            <person name="Lindblom K.E."/>
            <person name="Marcus E.R."/>
            <person name="Murphy M.E."/>
            <person name="Sensor R."/>
            <person name="Sherman S.J."/>
            <person name="Swift V.R."/>
            <person name="White K.E."/>
            <person name="Wills S.J."/>
            <person name="Gatt S.M."/>
            <person name="Lohbauer S.A."/>
            <person name="Power T.R."/>
            <person name="Rosales K.A."/>
            <person name="Sisson B.M."/>
            <person name="Isern S."/>
            <person name="Michael S.F."/>
            <person name="Sunnen C.N."/>
            <person name="Garlena R.A."/>
            <person name="Russell D.A."/>
            <person name="Pope W.H."/>
            <person name="Jacobs-Sera D."/>
            <person name="Hatfull G.F."/>
        </authorList>
    </citation>
    <scope>NUCLEOTIDE SEQUENCE [LARGE SCALE GENOMIC DNA]</scope>
</reference>
<dbReference type="RefSeq" id="YP_010059354.1">
    <property type="nucleotide sequence ID" value="NC_054725.1"/>
</dbReference>
<sequence length="43" mass="4950">MAAKVTTQELYVAECAEHDWYSAAYEEESSAERAADEHDEEFH</sequence>
<gene>
    <name evidence="1" type="primary">105</name>
    <name evidence="1" type="ORF">SEA_SKOG_104</name>
</gene>
<dbReference type="EMBL" id="MN908687">
    <property type="protein sequence ID" value="QIG58256.1"/>
    <property type="molecule type" value="Genomic_DNA"/>
</dbReference>
<accession>A0A6G6XJQ3</accession>
<name>A0A6G6XJQ3_9CAUD</name>
<protein>
    <submittedName>
        <fullName evidence="1">Uncharacterized protein</fullName>
    </submittedName>
</protein>